<proteinExistence type="predicted"/>
<keyword evidence="2" id="KW-0479">Metal-binding</keyword>
<sequence length="121" mass="14467">SLHPQMPKYFCPFCDISLPNSLYRSRKTHISGKKHKLLKKAYYLELLENKEVRKTLFDKIDKSLLVKRIFTMPNLKKMPVVPEIPKNIGVFKLPEDFNYEDRRNYDVKLDDVRKVLDGNYY</sequence>
<protein>
    <recommendedName>
        <fullName evidence="6">Matrin-type domain-containing protein</fullName>
    </recommendedName>
</protein>
<accession>L7JTS2</accession>
<evidence type="ECO:0000259" key="6">
    <source>
        <dbReference type="PROSITE" id="PS50171"/>
    </source>
</evidence>
<evidence type="ECO:0000256" key="5">
    <source>
        <dbReference type="ARBA" id="ARBA00023242"/>
    </source>
</evidence>
<evidence type="ECO:0000256" key="1">
    <source>
        <dbReference type="ARBA" id="ARBA00004123"/>
    </source>
</evidence>
<dbReference type="PROSITE" id="PS50171">
    <property type="entry name" value="ZF_MATRIN"/>
    <property type="match status" value="1"/>
</dbReference>
<dbReference type="Gene3D" id="3.30.160.60">
    <property type="entry name" value="Classic Zinc Finger"/>
    <property type="match status" value="1"/>
</dbReference>
<dbReference type="AlphaFoldDB" id="L7JTS2"/>
<keyword evidence="8" id="KW-1185">Reference proteome</keyword>
<feature type="domain" description="Matrin-type" evidence="6">
    <location>
        <begin position="9"/>
        <end position="41"/>
    </location>
</feature>
<evidence type="ECO:0000256" key="3">
    <source>
        <dbReference type="ARBA" id="ARBA00022771"/>
    </source>
</evidence>
<dbReference type="HOGENOM" id="CLU_164885_0_0_1"/>
<comment type="subcellular location">
    <subcellularLocation>
        <location evidence="1">Nucleus</location>
    </subcellularLocation>
</comment>
<dbReference type="OMA" id="MPKYFCP"/>
<keyword evidence="4" id="KW-0862">Zinc</keyword>
<dbReference type="STRING" id="72359.L7JTS2"/>
<dbReference type="OrthoDB" id="2417221at2759"/>
<dbReference type="GO" id="GO:0005634">
    <property type="term" value="C:nucleus"/>
    <property type="evidence" value="ECO:0007669"/>
    <property type="project" value="UniProtKB-SubCell"/>
</dbReference>
<dbReference type="InterPro" id="IPR000690">
    <property type="entry name" value="Matrin/U1-C_Znf_C2H2"/>
</dbReference>
<feature type="non-terminal residue" evidence="7">
    <location>
        <position position="1"/>
    </location>
</feature>
<dbReference type="GO" id="GO:0008270">
    <property type="term" value="F:zinc ion binding"/>
    <property type="evidence" value="ECO:0007669"/>
    <property type="project" value="UniProtKB-KW"/>
</dbReference>
<keyword evidence="5" id="KW-0539">Nucleus</keyword>
<dbReference type="SUPFAM" id="SSF57667">
    <property type="entry name" value="beta-beta-alpha zinc fingers"/>
    <property type="match status" value="1"/>
</dbReference>
<dbReference type="InterPro" id="IPR013085">
    <property type="entry name" value="U1-CZ_Znf_C2H2"/>
</dbReference>
<dbReference type="Pfam" id="PF06220">
    <property type="entry name" value="zf-U1"/>
    <property type="match status" value="1"/>
</dbReference>
<evidence type="ECO:0000256" key="4">
    <source>
        <dbReference type="ARBA" id="ARBA00022833"/>
    </source>
</evidence>
<dbReference type="GO" id="GO:0003676">
    <property type="term" value="F:nucleic acid binding"/>
    <property type="evidence" value="ECO:0007669"/>
    <property type="project" value="InterPro"/>
</dbReference>
<evidence type="ECO:0000256" key="2">
    <source>
        <dbReference type="ARBA" id="ARBA00022723"/>
    </source>
</evidence>
<keyword evidence="3" id="KW-0863">Zinc-finger</keyword>
<evidence type="ECO:0000313" key="8">
    <source>
        <dbReference type="Proteomes" id="UP000011185"/>
    </source>
</evidence>
<reference evidence="7 8" key="1">
    <citation type="journal article" date="2012" name="PLoS Pathog.">
        <title>The genome of the obligate intracellular parasite Trachipleistophora hominis: new insights into microsporidian genome dynamics and reductive evolution.</title>
        <authorList>
            <person name="Heinz E."/>
            <person name="Williams T.A."/>
            <person name="Nakjang S."/>
            <person name="Noel C.J."/>
            <person name="Swan D.C."/>
            <person name="Goldberg A.V."/>
            <person name="Harris S.R."/>
            <person name="Weinmaier T."/>
            <person name="Markert S."/>
            <person name="Becher D."/>
            <person name="Bernhardt J."/>
            <person name="Dagan T."/>
            <person name="Hacker C."/>
            <person name="Lucocq J.M."/>
            <person name="Schweder T."/>
            <person name="Rattei T."/>
            <person name="Hall N."/>
            <person name="Hirt R.P."/>
            <person name="Embley T.M."/>
        </authorList>
    </citation>
    <scope>NUCLEOTIDE SEQUENCE [LARGE SCALE GENOMIC DNA]</scope>
</reference>
<dbReference type="InterPro" id="IPR036236">
    <property type="entry name" value="Znf_C2H2_sf"/>
</dbReference>
<name>L7JTS2_TRAHO</name>
<evidence type="ECO:0000313" key="7">
    <source>
        <dbReference type="EMBL" id="ELQ74690.1"/>
    </source>
</evidence>
<dbReference type="InParanoid" id="L7JTS2"/>
<dbReference type="EMBL" id="JH994030">
    <property type="protein sequence ID" value="ELQ74690.1"/>
    <property type="molecule type" value="Genomic_DNA"/>
</dbReference>
<gene>
    <name evidence="7" type="ORF">THOM_2377</name>
</gene>
<dbReference type="VEuPathDB" id="MicrosporidiaDB:THOM_2377"/>
<organism evidence="7 8">
    <name type="scientific">Trachipleistophora hominis</name>
    <name type="common">Microsporidian parasite</name>
    <dbReference type="NCBI Taxonomy" id="72359"/>
    <lineage>
        <taxon>Eukaryota</taxon>
        <taxon>Fungi</taxon>
        <taxon>Fungi incertae sedis</taxon>
        <taxon>Microsporidia</taxon>
        <taxon>Pleistophoridae</taxon>
        <taxon>Trachipleistophora</taxon>
    </lineage>
</organism>
<dbReference type="Proteomes" id="UP000011185">
    <property type="component" value="Unassembled WGS sequence"/>
</dbReference>